<proteinExistence type="predicted"/>
<evidence type="ECO:0000313" key="2">
    <source>
        <dbReference type="Proteomes" id="UP000095287"/>
    </source>
</evidence>
<organism evidence="2 3">
    <name type="scientific">Steinernema glaseri</name>
    <dbReference type="NCBI Taxonomy" id="37863"/>
    <lineage>
        <taxon>Eukaryota</taxon>
        <taxon>Metazoa</taxon>
        <taxon>Ecdysozoa</taxon>
        <taxon>Nematoda</taxon>
        <taxon>Chromadorea</taxon>
        <taxon>Rhabditida</taxon>
        <taxon>Tylenchina</taxon>
        <taxon>Panagrolaimomorpha</taxon>
        <taxon>Strongyloidoidea</taxon>
        <taxon>Steinernematidae</taxon>
        <taxon>Steinernema</taxon>
    </lineage>
</organism>
<accession>A0A1I8ARZ4</accession>
<evidence type="ECO:0000313" key="3">
    <source>
        <dbReference type="WBParaSite" id="L893_g8858.t1"/>
    </source>
</evidence>
<keyword evidence="2" id="KW-1185">Reference proteome</keyword>
<dbReference type="Proteomes" id="UP000095287">
    <property type="component" value="Unplaced"/>
</dbReference>
<sequence length="163" mass="18699">MDLSESKASPLDPEVLDRFVFTRYFGLTPSNINDALYNIVVKSWEAVVADKFLPAVESSSPEAKDAFKVTCMKKIFMDGKLVIALDQITKYLFSYAMRVPRTMTLPQDLPQLKKPNDEKEILKRLRKTQKEIMDLEEELHNLTYEADSYEKANAVMDVIVSLK</sequence>
<dbReference type="AlphaFoldDB" id="A0A1I8ARZ4"/>
<name>A0A1I8ARZ4_9BILA</name>
<evidence type="ECO:0000256" key="1">
    <source>
        <dbReference type="SAM" id="Coils"/>
    </source>
</evidence>
<dbReference type="WBParaSite" id="L893_g8858.t1">
    <property type="protein sequence ID" value="L893_g8858.t1"/>
    <property type="gene ID" value="L893_g8858"/>
</dbReference>
<feature type="coiled-coil region" evidence="1">
    <location>
        <begin position="118"/>
        <end position="152"/>
    </location>
</feature>
<keyword evidence="1" id="KW-0175">Coiled coil</keyword>
<protein>
    <submittedName>
        <fullName evidence="3">DNA-directed RNA polymerase III subunit RPC3</fullName>
    </submittedName>
</protein>
<reference evidence="3" key="1">
    <citation type="submission" date="2016-11" db="UniProtKB">
        <authorList>
            <consortium name="WormBaseParasite"/>
        </authorList>
    </citation>
    <scope>IDENTIFICATION</scope>
</reference>